<dbReference type="Proteomes" id="UP000634179">
    <property type="component" value="Unassembled WGS sequence"/>
</dbReference>
<proteinExistence type="predicted"/>
<protein>
    <submittedName>
        <fullName evidence="1">Uncharacterized protein</fullName>
    </submittedName>
</protein>
<organism evidence="1 2">
    <name type="scientific">Stenotrophomonas maltophilia</name>
    <name type="common">Pseudomonas maltophilia</name>
    <name type="synonym">Xanthomonas maltophilia</name>
    <dbReference type="NCBI Taxonomy" id="40324"/>
    <lineage>
        <taxon>Bacteria</taxon>
        <taxon>Pseudomonadati</taxon>
        <taxon>Pseudomonadota</taxon>
        <taxon>Gammaproteobacteria</taxon>
        <taxon>Lysobacterales</taxon>
        <taxon>Lysobacteraceae</taxon>
        <taxon>Stenotrophomonas</taxon>
        <taxon>Stenotrophomonas maltophilia group</taxon>
    </lineage>
</organism>
<evidence type="ECO:0000313" key="2">
    <source>
        <dbReference type="Proteomes" id="UP000634179"/>
    </source>
</evidence>
<evidence type="ECO:0000313" key="1">
    <source>
        <dbReference type="EMBL" id="MBH1791256.1"/>
    </source>
</evidence>
<name>A0AA41CLG8_STEMA</name>
<dbReference type="AlphaFoldDB" id="A0AA41CLG8"/>
<comment type="caution">
    <text evidence="1">The sequence shown here is derived from an EMBL/GenBank/DDBJ whole genome shotgun (WGS) entry which is preliminary data.</text>
</comment>
<sequence length="180" mass="20665">MDRAQETMLNAGLIFIYSIWLQGQMSDLVILKKNPELVVDFVADPAKIPAAYHELRVSYWERQFGDVKKEFLEVFADQLTELELKEIDEIYHVRNMIGHAHVSGGRDYMLYRPSSSRKEKEVLAALNIKSILDQADPVLIKLPFGQPEVFKSLSDKIEHLDQVCFARLAASLRVPHGRVR</sequence>
<dbReference type="EMBL" id="JADUOV010000011">
    <property type="protein sequence ID" value="MBH1791256.1"/>
    <property type="molecule type" value="Genomic_DNA"/>
</dbReference>
<accession>A0AA41CLG8</accession>
<reference evidence="1" key="1">
    <citation type="submission" date="2020-11" db="EMBL/GenBank/DDBJ databases">
        <title>Enhanced detection system for hospital associated transmission using whole genome sequencing surveillance.</title>
        <authorList>
            <person name="Harrison L.H."/>
            <person name="Van Tyne D."/>
            <person name="Marsh J.W."/>
            <person name="Griffith M.P."/>
            <person name="Snyder D.J."/>
            <person name="Cooper V.S."/>
            <person name="Mustapha M."/>
        </authorList>
    </citation>
    <scope>NUCLEOTIDE SEQUENCE</scope>
    <source>
        <strain evidence="1">STEN00053</strain>
    </source>
</reference>
<gene>
    <name evidence="1" type="ORF">I5V89_15380</name>
</gene>